<keyword evidence="3 6" id="KW-0479">Metal-binding</keyword>
<evidence type="ECO:0000256" key="3">
    <source>
        <dbReference type="ARBA" id="ARBA00022723"/>
    </source>
</evidence>
<dbReference type="InterPro" id="IPR022337">
    <property type="entry name" value="Inositol_monophosphatase_SuhB"/>
</dbReference>
<dbReference type="InterPro" id="IPR033942">
    <property type="entry name" value="IMPase"/>
</dbReference>
<evidence type="ECO:0000313" key="8">
    <source>
        <dbReference type="EMBL" id="TCL38238.1"/>
    </source>
</evidence>
<accession>A0A4R1Q1N5</accession>
<dbReference type="PRINTS" id="PR01959">
    <property type="entry name" value="SBIMPHPHTASE"/>
</dbReference>
<keyword evidence="5 6" id="KW-0460">Magnesium</keyword>
<dbReference type="GO" id="GO:0008934">
    <property type="term" value="F:inositol monophosphate 1-phosphatase activity"/>
    <property type="evidence" value="ECO:0007669"/>
    <property type="project" value="InterPro"/>
</dbReference>
<evidence type="ECO:0000256" key="7">
    <source>
        <dbReference type="RuleBase" id="RU364068"/>
    </source>
</evidence>
<protein>
    <recommendedName>
        <fullName evidence="7">Inositol-1-monophosphatase</fullName>
        <ecNumber evidence="7">3.1.3.25</ecNumber>
    </recommendedName>
</protein>
<dbReference type="RefSeq" id="WP_132077922.1">
    <property type="nucleotide sequence ID" value="NZ_DAMAKO010000007.1"/>
</dbReference>
<comment type="catalytic activity">
    <reaction evidence="1 7">
        <text>a myo-inositol phosphate + H2O = myo-inositol + phosphate</text>
        <dbReference type="Rhea" id="RHEA:24056"/>
        <dbReference type="ChEBI" id="CHEBI:15377"/>
        <dbReference type="ChEBI" id="CHEBI:17268"/>
        <dbReference type="ChEBI" id="CHEBI:43474"/>
        <dbReference type="ChEBI" id="CHEBI:84139"/>
        <dbReference type="EC" id="3.1.3.25"/>
    </reaction>
</comment>
<feature type="binding site" evidence="6">
    <location>
        <position position="217"/>
    </location>
    <ligand>
        <name>Mg(2+)</name>
        <dbReference type="ChEBI" id="CHEBI:18420"/>
        <label>1</label>
        <note>catalytic</note>
    </ligand>
</feature>
<dbReference type="GO" id="GO:0046854">
    <property type="term" value="P:phosphatidylinositol phosphate biosynthetic process"/>
    <property type="evidence" value="ECO:0007669"/>
    <property type="project" value="InterPro"/>
</dbReference>
<dbReference type="PRINTS" id="PR00377">
    <property type="entry name" value="IMPHPHTASES"/>
</dbReference>
<evidence type="ECO:0000256" key="2">
    <source>
        <dbReference type="ARBA" id="ARBA00001946"/>
    </source>
</evidence>
<dbReference type="EC" id="3.1.3.25" evidence="7"/>
<dbReference type="Gene3D" id="3.30.540.10">
    <property type="entry name" value="Fructose-1,6-Bisphosphatase, subunit A, domain 1"/>
    <property type="match status" value="1"/>
</dbReference>
<evidence type="ECO:0000256" key="1">
    <source>
        <dbReference type="ARBA" id="ARBA00001033"/>
    </source>
</evidence>
<dbReference type="PANTHER" id="PTHR20854:SF4">
    <property type="entry name" value="INOSITOL-1-MONOPHOSPHATASE-RELATED"/>
    <property type="match status" value="1"/>
</dbReference>
<dbReference type="InterPro" id="IPR000760">
    <property type="entry name" value="Inositol_monophosphatase-like"/>
</dbReference>
<evidence type="ECO:0000256" key="5">
    <source>
        <dbReference type="ARBA" id="ARBA00022842"/>
    </source>
</evidence>
<dbReference type="Gene3D" id="3.40.190.80">
    <property type="match status" value="1"/>
</dbReference>
<keyword evidence="9" id="KW-1185">Reference proteome</keyword>
<feature type="binding site" evidence="6">
    <location>
        <position position="92"/>
    </location>
    <ligand>
        <name>Mg(2+)</name>
        <dbReference type="ChEBI" id="CHEBI:18420"/>
        <label>1</label>
        <note>catalytic</note>
    </ligand>
</feature>
<dbReference type="PROSITE" id="PS00630">
    <property type="entry name" value="IMP_2"/>
    <property type="match status" value="1"/>
</dbReference>
<keyword evidence="4 7" id="KW-0378">Hydrolase</keyword>
<feature type="binding site" evidence="6">
    <location>
        <position position="73"/>
    </location>
    <ligand>
        <name>Mg(2+)</name>
        <dbReference type="ChEBI" id="CHEBI:18420"/>
        <label>1</label>
        <note>catalytic</note>
    </ligand>
</feature>
<dbReference type="InterPro" id="IPR020550">
    <property type="entry name" value="Inositol_monophosphatase_CS"/>
</dbReference>
<name>A0A4R1Q1N5_9FIRM</name>
<gene>
    <name evidence="8" type="ORF">EV210_104207</name>
</gene>
<dbReference type="PANTHER" id="PTHR20854">
    <property type="entry name" value="INOSITOL MONOPHOSPHATASE"/>
    <property type="match status" value="1"/>
</dbReference>
<comment type="cofactor">
    <cofactor evidence="2 6 7">
        <name>Mg(2+)</name>
        <dbReference type="ChEBI" id="CHEBI:18420"/>
    </cofactor>
</comment>
<dbReference type="OrthoDB" id="9772456at2"/>
<dbReference type="EMBL" id="SLUI01000004">
    <property type="protein sequence ID" value="TCL38238.1"/>
    <property type="molecule type" value="Genomic_DNA"/>
</dbReference>
<dbReference type="Proteomes" id="UP000295063">
    <property type="component" value="Unassembled WGS sequence"/>
</dbReference>
<proteinExistence type="inferred from homology"/>
<dbReference type="CDD" id="cd01639">
    <property type="entry name" value="IMPase"/>
    <property type="match status" value="1"/>
</dbReference>
<feature type="binding site" evidence="6">
    <location>
        <position position="91"/>
    </location>
    <ligand>
        <name>Mg(2+)</name>
        <dbReference type="ChEBI" id="CHEBI:18420"/>
        <label>1</label>
        <note>catalytic</note>
    </ligand>
</feature>
<organism evidence="8 9">
    <name type="scientific">Anaerospora hongkongensis</name>
    <dbReference type="NCBI Taxonomy" id="244830"/>
    <lineage>
        <taxon>Bacteria</taxon>
        <taxon>Bacillati</taxon>
        <taxon>Bacillota</taxon>
        <taxon>Negativicutes</taxon>
        <taxon>Selenomonadales</taxon>
        <taxon>Sporomusaceae</taxon>
        <taxon>Anaerospora</taxon>
    </lineage>
</organism>
<comment type="caution">
    <text evidence="8">The sequence shown here is derived from an EMBL/GenBank/DDBJ whole genome shotgun (WGS) entry which is preliminary data.</text>
</comment>
<dbReference type="SUPFAM" id="SSF56655">
    <property type="entry name" value="Carbohydrate phosphatase"/>
    <property type="match status" value="1"/>
</dbReference>
<dbReference type="GO" id="GO:0006020">
    <property type="term" value="P:inositol metabolic process"/>
    <property type="evidence" value="ECO:0007669"/>
    <property type="project" value="TreeGrafter"/>
</dbReference>
<evidence type="ECO:0000256" key="4">
    <source>
        <dbReference type="ARBA" id="ARBA00022801"/>
    </source>
</evidence>
<evidence type="ECO:0000256" key="6">
    <source>
        <dbReference type="PIRSR" id="PIRSR600760-2"/>
    </source>
</evidence>
<reference evidence="8 9" key="1">
    <citation type="submission" date="2019-03" db="EMBL/GenBank/DDBJ databases">
        <title>Genomic Encyclopedia of Type Strains, Phase IV (KMG-IV): sequencing the most valuable type-strain genomes for metagenomic binning, comparative biology and taxonomic classification.</title>
        <authorList>
            <person name="Goeker M."/>
        </authorList>
    </citation>
    <scope>NUCLEOTIDE SEQUENCE [LARGE SCALE GENOMIC DNA]</scope>
    <source>
        <strain evidence="8 9">DSM 15969</strain>
    </source>
</reference>
<evidence type="ECO:0000313" key="9">
    <source>
        <dbReference type="Proteomes" id="UP000295063"/>
    </source>
</evidence>
<comment type="similarity">
    <text evidence="7">Belongs to the inositol monophosphatase superfamily.</text>
</comment>
<feature type="binding site" evidence="6">
    <location>
        <position position="89"/>
    </location>
    <ligand>
        <name>Mg(2+)</name>
        <dbReference type="ChEBI" id="CHEBI:18420"/>
        <label>1</label>
        <note>catalytic</note>
    </ligand>
</feature>
<dbReference type="AlphaFoldDB" id="A0A4R1Q1N5"/>
<dbReference type="Pfam" id="PF00459">
    <property type="entry name" value="Inositol_P"/>
    <property type="match status" value="1"/>
</dbReference>
<dbReference type="FunFam" id="3.30.540.10:FF:000003">
    <property type="entry name" value="Inositol-1-monophosphatase"/>
    <property type="match status" value="1"/>
</dbReference>
<dbReference type="GO" id="GO:0046872">
    <property type="term" value="F:metal ion binding"/>
    <property type="evidence" value="ECO:0007669"/>
    <property type="project" value="UniProtKB-KW"/>
</dbReference>
<dbReference type="GO" id="GO:0007165">
    <property type="term" value="P:signal transduction"/>
    <property type="evidence" value="ECO:0007669"/>
    <property type="project" value="TreeGrafter"/>
</dbReference>
<sequence length="262" mass="28615">MQSKLDLTQVLARLKQVVMAVGAMQKANLGRQNLTIATKSTGIDLVTEIDRQSEQTIIAFLQEHYPDHSILAEESGLTAHVSDYTWIIDPLDGTTNYAQGLPVFAISVALQYRQETVLALVYAPVIDQLFTAIKGQGAYLNGRRITVSTKTELIDCVLATGFPYDIATHPANNIPYFSHIVVQARAVRRLGAAAYDLACVAAGLFDGYWEMQLAPWDAAAGILLVKEAGGQVVHFRQDRGVSIIAANTVICSILEEQIRQIS</sequence>